<feature type="domain" description="Cytochrome c oxidase subunit IV bacterial aa3 type" evidence="2">
    <location>
        <begin position="17"/>
        <end position="48"/>
    </location>
</feature>
<keyword evidence="1" id="KW-0472">Membrane</keyword>
<evidence type="ECO:0000259" key="2">
    <source>
        <dbReference type="Pfam" id="PF07835"/>
    </source>
</evidence>
<dbReference type="Gene3D" id="1.20.5.160">
    <property type="entry name" value="Bacterial aa3 type cytochrome c oxidase subunit IV"/>
    <property type="match status" value="1"/>
</dbReference>
<comment type="caution">
    <text evidence="3">The sequence shown here is derived from an EMBL/GenBank/DDBJ whole genome shotgun (WGS) entry which is preliminary data.</text>
</comment>
<proteinExistence type="predicted"/>
<evidence type="ECO:0000313" key="3">
    <source>
        <dbReference type="EMBL" id="MBP2294417.1"/>
    </source>
</evidence>
<name>A0ABS4SPK2_9PROT</name>
<evidence type="ECO:0000313" key="4">
    <source>
        <dbReference type="Proteomes" id="UP000781958"/>
    </source>
</evidence>
<dbReference type="SUPFAM" id="SSF81469">
    <property type="entry name" value="Bacterial aa3 type cytochrome c oxidase subunit IV"/>
    <property type="match status" value="1"/>
</dbReference>
<evidence type="ECO:0000256" key="1">
    <source>
        <dbReference type="SAM" id="Phobius"/>
    </source>
</evidence>
<keyword evidence="1" id="KW-0812">Transmembrane</keyword>
<dbReference type="EMBL" id="JAGINP010000016">
    <property type="protein sequence ID" value="MBP2294417.1"/>
    <property type="molecule type" value="Genomic_DNA"/>
</dbReference>
<reference evidence="3 4" key="1">
    <citation type="submission" date="2021-03" db="EMBL/GenBank/DDBJ databases">
        <title>Genomic Encyclopedia of Type Strains, Phase III (KMG-III): the genomes of soil and plant-associated and newly described type strains.</title>
        <authorList>
            <person name="Whitman W."/>
        </authorList>
    </citation>
    <scope>NUCLEOTIDE SEQUENCE [LARGE SCALE GENOMIC DNA]</scope>
    <source>
        <strain evidence="3 4">IMMIB AFH-6</strain>
    </source>
</reference>
<dbReference type="Proteomes" id="UP000781958">
    <property type="component" value="Unassembled WGS sequence"/>
</dbReference>
<feature type="transmembrane region" description="Helical" evidence="1">
    <location>
        <begin position="25"/>
        <end position="48"/>
    </location>
</feature>
<sequence>MAVTEHTHNEVSDELVREHAAGWHAFTRFLTIGTVAVVVLLILMAIFLL</sequence>
<accession>A0ABS4SPK2</accession>
<dbReference type="InterPro" id="IPR036596">
    <property type="entry name" value="Cyt-C_aa3_sf"/>
</dbReference>
<organism evidence="3 4">
    <name type="scientific">Azospirillum rugosum</name>
    <dbReference type="NCBI Taxonomy" id="416170"/>
    <lineage>
        <taxon>Bacteria</taxon>
        <taxon>Pseudomonadati</taxon>
        <taxon>Pseudomonadota</taxon>
        <taxon>Alphaproteobacteria</taxon>
        <taxon>Rhodospirillales</taxon>
        <taxon>Azospirillaceae</taxon>
        <taxon>Azospirillum</taxon>
    </lineage>
</organism>
<protein>
    <recommendedName>
        <fullName evidence="2">Cytochrome c oxidase subunit IV bacterial aa3 type domain-containing protein</fullName>
    </recommendedName>
</protein>
<keyword evidence="1" id="KW-1133">Transmembrane helix</keyword>
<dbReference type="RefSeq" id="WP_209768605.1">
    <property type="nucleotide sequence ID" value="NZ_JAGINP010000016.1"/>
</dbReference>
<dbReference type="InterPro" id="IPR012422">
    <property type="entry name" value="Cyt_c_oxidase_su4_bac-aa3"/>
</dbReference>
<gene>
    <name evidence="3" type="ORF">J2851_004207</name>
</gene>
<keyword evidence="4" id="KW-1185">Reference proteome</keyword>
<dbReference type="Pfam" id="PF07835">
    <property type="entry name" value="COX4_pro_2"/>
    <property type="match status" value="1"/>
</dbReference>